<dbReference type="AlphaFoldDB" id="A0AAV4AX95"/>
<name>A0AAV4AX95_9GAST</name>
<protein>
    <submittedName>
        <fullName evidence="2">Uncharacterized protein</fullName>
    </submittedName>
</protein>
<reference evidence="2 3" key="1">
    <citation type="journal article" date="2021" name="Elife">
        <title>Chloroplast acquisition without the gene transfer in kleptoplastic sea slugs, Plakobranchus ocellatus.</title>
        <authorList>
            <person name="Maeda T."/>
            <person name="Takahashi S."/>
            <person name="Yoshida T."/>
            <person name="Shimamura S."/>
            <person name="Takaki Y."/>
            <person name="Nagai Y."/>
            <person name="Toyoda A."/>
            <person name="Suzuki Y."/>
            <person name="Arimoto A."/>
            <person name="Ishii H."/>
            <person name="Satoh N."/>
            <person name="Nishiyama T."/>
            <person name="Hasebe M."/>
            <person name="Maruyama T."/>
            <person name="Minagawa J."/>
            <person name="Obokata J."/>
            <person name="Shigenobu S."/>
        </authorList>
    </citation>
    <scope>NUCLEOTIDE SEQUENCE [LARGE SCALE GENOMIC DNA]</scope>
</reference>
<proteinExistence type="predicted"/>
<evidence type="ECO:0000313" key="3">
    <source>
        <dbReference type="Proteomes" id="UP000735302"/>
    </source>
</evidence>
<evidence type="ECO:0000256" key="1">
    <source>
        <dbReference type="SAM" id="MobiDB-lite"/>
    </source>
</evidence>
<comment type="caution">
    <text evidence="2">The sequence shown here is derived from an EMBL/GenBank/DDBJ whole genome shotgun (WGS) entry which is preliminary data.</text>
</comment>
<keyword evidence="3" id="KW-1185">Reference proteome</keyword>
<evidence type="ECO:0000313" key="2">
    <source>
        <dbReference type="EMBL" id="GFO12846.1"/>
    </source>
</evidence>
<gene>
    <name evidence="2" type="ORF">PoB_003935100</name>
</gene>
<feature type="compositionally biased region" description="Polar residues" evidence="1">
    <location>
        <begin position="7"/>
        <end position="19"/>
    </location>
</feature>
<dbReference type="Proteomes" id="UP000735302">
    <property type="component" value="Unassembled WGS sequence"/>
</dbReference>
<accession>A0AAV4AX95</accession>
<feature type="compositionally biased region" description="Polar residues" evidence="1">
    <location>
        <begin position="27"/>
        <end position="41"/>
    </location>
</feature>
<feature type="region of interest" description="Disordered" evidence="1">
    <location>
        <begin position="1"/>
        <end position="41"/>
    </location>
</feature>
<dbReference type="EMBL" id="BLXT01004465">
    <property type="protein sequence ID" value="GFO12846.1"/>
    <property type="molecule type" value="Genomic_DNA"/>
</dbReference>
<organism evidence="2 3">
    <name type="scientific">Plakobranchus ocellatus</name>
    <dbReference type="NCBI Taxonomy" id="259542"/>
    <lineage>
        <taxon>Eukaryota</taxon>
        <taxon>Metazoa</taxon>
        <taxon>Spiralia</taxon>
        <taxon>Lophotrochozoa</taxon>
        <taxon>Mollusca</taxon>
        <taxon>Gastropoda</taxon>
        <taxon>Heterobranchia</taxon>
        <taxon>Euthyneura</taxon>
        <taxon>Panpulmonata</taxon>
        <taxon>Sacoglossa</taxon>
        <taxon>Placobranchoidea</taxon>
        <taxon>Plakobranchidae</taxon>
        <taxon>Plakobranchus</taxon>
    </lineage>
</organism>
<sequence>MYGLPSRTPSAFRTLSDSPQPGDERTSGSPQPGDGSTSGSSQLLVNCLAAPHCRAHSVSKFCVLTWRLTRHSKIPSV</sequence>